<dbReference type="AlphaFoldDB" id="A0AAE8SKR7"/>
<keyword evidence="4" id="KW-1185">Reference proteome</keyword>
<dbReference type="GO" id="GO:0005737">
    <property type="term" value="C:cytoplasm"/>
    <property type="evidence" value="ECO:0007669"/>
    <property type="project" value="TreeGrafter"/>
</dbReference>
<dbReference type="EMBL" id="ONZP01000332">
    <property type="protein sequence ID" value="SPJ81741.1"/>
    <property type="molecule type" value="Genomic_DNA"/>
</dbReference>
<protein>
    <recommendedName>
        <fullName evidence="2">NADP-dependent oxidoreductase domain-containing protein</fullName>
    </recommendedName>
</protein>
<name>A0AAE8SKR7_9HYPO</name>
<dbReference type="Proteomes" id="UP001187734">
    <property type="component" value="Unassembled WGS sequence"/>
</dbReference>
<dbReference type="GO" id="GO:0016491">
    <property type="term" value="F:oxidoreductase activity"/>
    <property type="evidence" value="ECO:0007669"/>
    <property type="project" value="UniProtKB-KW"/>
</dbReference>
<dbReference type="PANTHER" id="PTHR43625:SF89">
    <property type="entry name" value="REDUCTASE (GLIO), PUTATIVE-RELATED"/>
    <property type="match status" value="1"/>
</dbReference>
<gene>
    <name evidence="3" type="ORF">FTOL_09146</name>
</gene>
<dbReference type="Pfam" id="PF00248">
    <property type="entry name" value="Aldo_ket_red"/>
    <property type="match status" value="1"/>
</dbReference>
<dbReference type="InterPro" id="IPR023210">
    <property type="entry name" value="NADP_OxRdtase_dom"/>
</dbReference>
<dbReference type="SUPFAM" id="SSF51430">
    <property type="entry name" value="NAD(P)-linked oxidoreductase"/>
    <property type="match status" value="1"/>
</dbReference>
<feature type="domain" description="NADP-dependent oxidoreductase" evidence="2">
    <location>
        <begin position="9"/>
        <end position="136"/>
    </location>
</feature>
<reference evidence="3" key="1">
    <citation type="submission" date="2018-03" db="EMBL/GenBank/DDBJ databases">
        <authorList>
            <person name="Guldener U."/>
        </authorList>
    </citation>
    <scope>NUCLEOTIDE SEQUENCE</scope>
</reference>
<evidence type="ECO:0000259" key="2">
    <source>
        <dbReference type="Pfam" id="PF00248"/>
    </source>
</evidence>
<dbReference type="InterPro" id="IPR050791">
    <property type="entry name" value="Aldo-Keto_reductase"/>
</dbReference>
<dbReference type="InterPro" id="IPR036812">
    <property type="entry name" value="NAD(P)_OxRdtase_dom_sf"/>
</dbReference>
<evidence type="ECO:0000313" key="4">
    <source>
        <dbReference type="Proteomes" id="UP001187734"/>
    </source>
</evidence>
<dbReference type="Gene3D" id="3.20.20.100">
    <property type="entry name" value="NADP-dependent oxidoreductase domain"/>
    <property type="match status" value="1"/>
</dbReference>
<proteinExistence type="predicted"/>
<accession>A0AAE8SKR7</accession>
<comment type="caution">
    <text evidence="3">The sequence shown here is derived from an EMBL/GenBank/DDBJ whole genome shotgun (WGS) entry which is preliminary data.</text>
</comment>
<evidence type="ECO:0000256" key="1">
    <source>
        <dbReference type="ARBA" id="ARBA00023002"/>
    </source>
</evidence>
<keyword evidence="1" id="KW-0560">Oxidoreductase</keyword>
<organism evidence="3 4">
    <name type="scientific">Fusarium torulosum</name>
    <dbReference type="NCBI Taxonomy" id="33205"/>
    <lineage>
        <taxon>Eukaryota</taxon>
        <taxon>Fungi</taxon>
        <taxon>Dikarya</taxon>
        <taxon>Ascomycota</taxon>
        <taxon>Pezizomycotina</taxon>
        <taxon>Sordariomycetes</taxon>
        <taxon>Hypocreomycetidae</taxon>
        <taxon>Hypocreales</taxon>
        <taxon>Nectriaceae</taxon>
        <taxon>Fusarium</taxon>
    </lineage>
</organism>
<evidence type="ECO:0000313" key="3">
    <source>
        <dbReference type="EMBL" id="SPJ81741.1"/>
    </source>
</evidence>
<dbReference type="PANTHER" id="PTHR43625">
    <property type="entry name" value="AFLATOXIN B1 ALDEHYDE REDUCTASE"/>
    <property type="match status" value="1"/>
</dbReference>
<sequence length="138" mass="15249">MIRPERINIVVGTANFGYPDNFWGQSNDTFVQAFALMKSHGSNKLDTAKPYQGSEVKLGALKAGTEHGLDLDTKWLASYDFTDGANTREYIVTKAKESLEALCVSQVDILYLHSPVHNTQIEETLAGVNDAHKAGMFR</sequence>